<dbReference type="Proteomes" id="UP000266016">
    <property type="component" value="Unassembled WGS sequence"/>
</dbReference>
<sequence length="46" mass="5704">MAYQYSKGWFIAELKKMGIKHHPVERRKLELYKTHVLRNLYKELQK</sequence>
<evidence type="ECO:0000313" key="2">
    <source>
        <dbReference type="Proteomes" id="UP000266016"/>
    </source>
</evidence>
<name>A0A398AVL6_9BACI</name>
<keyword evidence="2" id="KW-1185">Reference proteome</keyword>
<organism evidence="1 2">
    <name type="scientific">Peribacillus asahii</name>
    <dbReference type="NCBI Taxonomy" id="228899"/>
    <lineage>
        <taxon>Bacteria</taxon>
        <taxon>Bacillati</taxon>
        <taxon>Bacillota</taxon>
        <taxon>Bacilli</taxon>
        <taxon>Bacillales</taxon>
        <taxon>Bacillaceae</taxon>
        <taxon>Peribacillus</taxon>
    </lineage>
</organism>
<gene>
    <name evidence="1" type="ORF">D1953_20120</name>
</gene>
<reference evidence="1 2" key="1">
    <citation type="submission" date="2018-08" db="EMBL/GenBank/DDBJ databases">
        <title>Bacillus jemisoniae sp. nov., Bacillus chryseoplanitiae sp. nov., Bacillus resnikiae sp. nov., and Bacillus frankliniae sp. nov., isolated from Viking spacecraft and associated surfaces.</title>
        <authorList>
            <person name="Seuylemezian A."/>
            <person name="Vaishampayan P."/>
        </authorList>
    </citation>
    <scope>NUCLEOTIDE SEQUENCE [LARGE SCALE GENOMIC DNA]</scope>
    <source>
        <strain evidence="1 2">MA001</strain>
    </source>
</reference>
<comment type="caution">
    <text evidence="1">The sequence shown here is derived from an EMBL/GenBank/DDBJ whole genome shotgun (WGS) entry which is preliminary data.</text>
</comment>
<protein>
    <submittedName>
        <fullName evidence="1">DUF2639 domain-containing protein</fullName>
    </submittedName>
</protein>
<proteinExistence type="predicted"/>
<dbReference type="Pfam" id="PF11121">
    <property type="entry name" value="DUF2639"/>
    <property type="match status" value="1"/>
</dbReference>
<evidence type="ECO:0000313" key="1">
    <source>
        <dbReference type="EMBL" id="RID81645.1"/>
    </source>
</evidence>
<dbReference type="EMBL" id="QWVS01000063">
    <property type="protein sequence ID" value="RID81645.1"/>
    <property type="molecule type" value="Genomic_DNA"/>
</dbReference>
<dbReference type="AlphaFoldDB" id="A0A398AVL6"/>
<accession>A0A398AVL6</accession>
<dbReference type="RefSeq" id="WP_119118937.1">
    <property type="nucleotide sequence ID" value="NZ_QWVS01000063.1"/>
</dbReference>
<dbReference type="InterPro" id="IPR022580">
    <property type="entry name" value="DUF2639"/>
</dbReference>